<feature type="chain" id="PRO_5037433184" evidence="1">
    <location>
        <begin position="21"/>
        <end position="82"/>
    </location>
</feature>
<evidence type="ECO:0000256" key="1">
    <source>
        <dbReference type="SAM" id="SignalP"/>
    </source>
</evidence>
<accession>A0A914Q8S8</accession>
<evidence type="ECO:0000313" key="3">
    <source>
        <dbReference type="WBParaSite" id="PDA_v2.g25486.t1"/>
    </source>
</evidence>
<keyword evidence="1" id="KW-0732">Signal</keyword>
<evidence type="ECO:0000313" key="2">
    <source>
        <dbReference type="Proteomes" id="UP000887578"/>
    </source>
</evidence>
<dbReference type="WBParaSite" id="PDA_v2.g25486.t1">
    <property type="protein sequence ID" value="PDA_v2.g25486.t1"/>
    <property type="gene ID" value="PDA_v2.g25486"/>
</dbReference>
<sequence>MNYTFFLFLISAIIIAFATAAPVHELKKSTELAANEIKFAKPSSNAGPSPASTLKKRSVNFAFTDEADEGNTQKRYRQKFRY</sequence>
<feature type="signal peptide" evidence="1">
    <location>
        <begin position="1"/>
        <end position="20"/>
    </location>
</feature>
<keyword evidence="2" id="KW-1185">Reference proteome</keyword>
<proteinExistence type="predicted"/>
<dbReference type="Proteomes" id="UP000887578">
    <property type="component" value="Unplaced"/>
</dbReference>
<name>A0A914Q8S8_9BILA</name>
<organism evidence="2 3">
    <name type="scientific">Panagrolaimus davidi</name>
    <dbReference type="NCBI Taxonomy" id="227884"/>
    <lineage>
        <taxon>Eukaryota</taxon>
        <taxon>Metazoa</taxon>
        <taxon>Ecdysozoa</taxon>
        <taxon>Nematoda</taxon>
        <taxon>Chromadorea</taxon>
        <taxon>Rhabditida</taxon>
        <taxon>Tylenchina</taxon>
        <taxon>Panagrolaimomorpha</taxon>
        <taxon>Panagrolaimoidea</taxon>
        <taxon>Panagrolaimidae</taxon>
        <taxon>Panagrolaimus</taxon>
    </lineage>
</organism>
<protein>
    <submittedName>
        <fullName evidence="3">Uncharacterized protein</fullName>
    </submittedName>
</protein>
<reference evidence="3" key="1">
    <citation type="submission" date="2022-11" db="UniProtKB">
        <authorList>
            <consortium name="WormBaseParasite"/>
        </authorList>
    </citation>
    <scope>IDENTIFICATION</scope>
</reference>
<dbReference type="AlphaFoldDB" id="A0A914Q8S8"/>